<dbReference type="EMBL" id="CP011058">
    <property type="protein sequence ID" value="AJY77727.1"/>
    <property type="molecule type" value="Genomic_DNA"/>
</dbReference>
<feature type="binding site" evidence="10">
    <location>
        <position position="128"/>
    </location>
    <ligand>
        <name>substrate</name>
    </ligand>
</feature>
<accession>A0A0D5NRW6</accession>
<evidence type="ECO:0000313" key="12">
    <source>
        <dbReference type="EMBL" id="AJY77727.1"/>
    </source>
</evidence>
<sequence length="292" mass="31129">MDLVISMDRMPEVGETVQGREMHTVPGGKGANQAAGCARLGTDTVMIGAVGSDLFGKQLLDNMKKQGVQTEAIAVHDDTGTGIASIYHTREDNCIVIVPGANDRCTAEWVEKNRKLIEEADVMLTQLEIPLPAVERALTLAREAGVVTVLNPAPARPLPAELLAKVDYLTPNETEFALLAGTEAETEAELEAAMQSWQEKYGTRVIVTRGKDGCSFLNEEGRLATVPSLKVEVVDTTGAGDTLNAAFCCKLAAGSAIPEAVDYAVRAASLSVTKFGAQQGLPTPEEIERTYK</sequence>
<feature type="binding site" evidence="10">
    <location>
        <position position="241"/>
    </location>
    <ligand>
        <name>substrate</name>
    </ligand>
</feature>
<comment type="caution">
    <text evidence="10">Lacks conserved residue(s) required for the propagation of feature annotation.</text>
</comment>
<dbReference type="EC" id="2.7.1.229" evidence="10"/>
<evidence type="ECO:0000256" key="2">
    <source>
        <dbReference type="ARBA" id="ARBA00022679"/>
    </source>
</evidence>
<keyword evidence="10" id="KW-0963">Cytoplasm</keyword>
<name>A0A0D5NRW6_9BACL</name>
<evidence type="ECO:0000259" key="11">
    <source>
        <dbReference type="Pfam" id="PF00294"/>
    </source>
</evidence>
<keyword evidence="2 10" id="KW-0808">Transferase</keyword>
<feature type="domain" description="Carbohydrate kinase PfkB" evidence="11">
    <location>
        <begin position="13"/>
        <end position="283"/>
    </location>
</feature>
<dbReference type="InterPro" id="IPR011611">
    <property type="entry name" value="PfkB_dom"/>
</dbReference>
<feature type="binding site" evidence="10">
    <location>
        <begin position="240"/>
        <end position="241"/>
    </location>
    <ligand>
        <name>ATP</name>
        <dbReference type="ChEBI" id="CHEBI:30616"/>
    </ligand>
</feature>
<comment type="similarity">
    <text evidence="1">Belongs to the carbohydrate kinase pfkB family.</text>
</comment>
<keyword evidence="4 10" id="KW-0547">Nucleotide-binding</keyword>
<keyword evidence="5 10" id="KW-0418">Kinase</keyword>
<keyword evidence="13" id="KW-1185">Reference proteome</keyword>
<keyword evidence="3 10" id="KW-0479">Metal-binding</keyword>
<proteinExistence type="inferred from homology"/>
<gene>
    <name evidence="10" type="primary">deoK</name>
    <name evidence="12" type="ORF">VN24_14030</name>
</gene>
<evidence type="ECO:0000256" key="3">
    <source>
        <dbReference type="ARBA" id="ARBA00022723"/>
    </source>
</evidence>
<feature type="binding site" evidence="10">
    <location>
        <position position="276"/>
    </location>
    <ligand>
        <name>K(+)</name>
        <dbReference type="ChEBI" id="CHEBI:29103"/>
    </ligand>
</feature>
<reference evidence="13" key="2">
    <citation type="submission" date="2015-03" db="EMBL/GenBank/DDBJ databases">
        <title>Genome sequence of Paenibacillus beijingensis strain DSM 24997T.</title>
        <authorList>
            <person name="Kwak Y."/>
            <person name="Shin J.-H."/>
        </authorList>
    </citation>
    <scope>NUCLEOTIDE SEQUENCE [LARGE SCALE GENOMIC DNA]</scope>
    <source>
        <strain evidence="13">DSM 24997</strain>
    </source>
</reference>
<keyword evidence="8 10" id="KW-0630">Potassium</keyword>
<feature type="binding site" evidence="10">
    <location>
        <position position="271"/>
    </location>
    <ligand>
        <name>K(+)</name>
        <dbReference type="ChEBI" id="CHEBI:29103"/>
    </ligand>
</feature>
<dbReference type="GO" id="GO:0005524">
    <property type="term" value="F:ATP binding"/>
    <property type="evidence" value="ECO:0007669"/>
    <property type="project" value="UniProtKB-UniRule"/>
</dbReference>
<evidence type="ECO:0000256" key="7">
    <source>
        <dbReference type="ARBA" id="ARBA00022842"/>
    </source>
</evidence>
<dbReference type="PANTHER" id="PTHR10584:SF166">
    <property type="entry name" value="RIBOKINASE"/>
    <property type="match status" value="1"/>
</dbReference>
<dbReference type="GO" id="GO:0004747">
    <property type="term" value="F:ribokinase activity"/>
    <property type="evidence" value="ECO:0007669"/>
    <property type="project" value="UniProtKB-UniRule"/>
</dbReference>
<dbReference type="UniPathway" id="UPA00916">
    <property type="reaction ID" value="UER00889"/>
</dbReference>
<organism evidence="12 13">
    <name type="scientific">Paenibacillus beijingensis</name>
    <dbReference type="NCBI Taxonomy" id="1126833"/>
    <lineage>
        <taxon>Bacteria</taxon>
        <taxon>Bacillati</taxon>
        <taxon>Bacillota</taxon>
        <taxon>Bacilli</taxon>
        <taxon>Bacillales</taxon>
        <taxon>Paenibacillaceae</taxon>
        <taxon>Paenibacillus</taxon>
    </lineage>
</organism>
<dbReference type="GO" id="GO:0005829">
    <property type="term" value="C:cytosol"/>
    <property type="evidence" value="ECO:0007669"/>
    <property type="project" value="TreeGrafter"/>
</dbReference>
<dbReference type="GO" id="GO:0046872">
    <property type="term" value="F:metal ion binding"/>
    <property type="evidence" value="ECO:0007669"/>
    <property type="project" value="UniProtKB-KW"/>
</dbReference>
<evidence type="ECO:0000256" key="5">
    <source>
        <dbReference type="ARBA" id="ARBA00022777"/>
    </source>
</evidence>
<feature type="site" description="Important for substrate specificity" evidence="10">
    <location>
        <position position="1"/>
    </location>
</feature>
<dbReference type="GO" id="GO:0019303">
    <property type="term" value="P:D-ribose catabolic process"/>
    <property type="evidence" value="ECO:0007669"/>
    <property type="project" value="UniProtKB-UniPathway"/>
</dbReference>
<comment type="similarity">
    <text evidence="10">Belongs to the carbohydrate kinase PfkB family. Deoxyribokinase subfamily.</text>
</comment>
<dbReference type="PANTHER" id="PTHR10584">
    <property type="entry name" value="SUGAR KINASE"/>
    <property type="match status" value="1"/>
</dbReference>
<keyword evidence="7 10" id="KW-0460">Magnesium</keyword>
<dbReference type="Proteomes" id="UP000032633">
    <property type="component" value="Chromosome"/>
</dbReference>
<dbReference type="InterPro" id="IPR002139">
    <property type="entry name" value="Ribo/fructo_kinase"/>
</dbReference>
<protein>
    <recommendedName>
        <fullName evidence="10">Deoxyribokinase</fullName>
        <shortName evidence="10">dRK</shortName>
        <ecNumber evidence="10">2.7.1.229</ecNumber>
    </recommendedName>
    <alternativeName>
        <fullName evidence="10">ATP:2-deoxy-D-ribose 5-phosphotransferase</fullName>
    </alternativeName>
</protein>
<dbReference type="InterPro" id="IPR002173">
    <property type="entry name" value="Carboh/pur_kinase_PfkB_CS"/>
</dbReference>
<dbReference type="PRINTS" id="PR00990">
    <property type="entry name" value="RIBOKINASE"/>
</dbReference>
<evidence type="ECO:0000313" key="13">
    <source>
        <dbReference type="Proteomes" id="UP000032633"/>
    </source>
</evidence>
<feature type="binding site" evidence="10">
    <location>
        <begin position="208"/>
        <end position="213"/>
    </location>
    <ligand>
        <name>ATP</name>
        <dbReference type="ChEBI" id="CHEBI:30616"/>
    </ligand>
</feature>
<dbReference type="KEGG" id="pbj:VN24_14030"/>
<comment type="function">
    <text evidence="10">Catalyzes the ATP-dependent phosphorylation of 2-deoxy-D-ribose to 2-deoxy-D-ribose 5-phosphate (dRib-5P), allowing the use of deoxyribose as the sole carbon source.</text>
</comment>
<feature type="active site" description="Proton acceptor" evidence="10">
    <location>
        <position position="241"/>
    </location>
</feature>
<feature type="binding site" evidence="10">
    <location>
        <position position="237"/>
    </location>
    <ligand>
        <name>K(+)</name>
        <dbReference type="ChEBI" id="CHEBI:29103"/>
    </ligand>
</feature>
<comment type="subcellular location">
    <subcellularLocation>
        <location evidence="10">Cytoplasm</location>
    </subcellularLocation>
</comment>
<dbReference type="PATRIC" id="fig|1126833.4.peg.3063"/>
<evidence type="ECO:0000256" key="10">
    <source>
        <dbReference type="HAMAP-Rule" id="MF_01987"/>
    </source>
</evidence>
<dbReference type="InterPro" id="IPR011877">
    <property type="entry name" value="Ribokinase"/>
</dbReference>
<dbReference type="AlphaFoldDB" id="A0A0D5NRW6"/>
<dbReference type="Pfam" id="PF00294">
    <property type="entry name" value="PfkB"/>
    <property type="match status" value="1"/>
</dbReference>
<reference evidence="12 13" key="1">
    <citation type="journal article" date="2015" name="J. Biotechnol.">
        <title>Complete genome sequence of Paenibacillus beijingensis 7188(T) (=DSM 24997(T)), a novel rhizobacterium from jujube garden soil.</title>
        <authorList>
            <person name="Kwak Y."/>
            <person name="Shin J.H."/>
        </authorList>
    </citation>
    <scope>NUCLEOTIDE SEQUENCE [LARGE SCALE GENOMIC DNA]</scope>
    <source>
        <strain evidence="12 13">DSM 24997</strain>
    </source>
</reference>
<dbReference type="NCBIfam" id="TIGR02152">
    <property type="entry name" value="D_ribokin_bact"/>
    <property type="match status" value="1"/>
</dbReference>
<comment type="cofactor">
    <cofactor evidence="10">
        <name>Mg(2+)</name>
        <dbReference type="ChEBI" id="CHEBI:18420"/>
    </cofactor>
</comment>
<dbReference type="CDD" id="cd01174">
    <property type="entry name" value="ribokinase"/>
    <property type="match status" value="1"/>
</dbReference>
<evidence type="ECO:0000256" key="1">
    <source>
        <dbReference type="ARBA" id="ARBA00005380"/>
    </source>
</evidence>
<dbReference type="SUPFAM" id="SSF53613">
    <property type="entry name" value="Ribokinase-like"/>
    <property type="match status" value="1"/>
</dbReference>
<dbReference type="HAMAP" id="MF_01987">
    <property type="entry name" value="Ribokinase"/>
    <property type="match status" value="1"/>
</dbReference>
<feature type="binding site" evidence="10">
    <location>
        <position position="274"/>
    </location>
    <ligand>
        <name>K(+)</name>
        <dbReference type="ChEBI" id="CHEBI:29103"/>
    </ligand>
</feature>
<evidence type="ECO:0000256" key="6">
    <source>
        <dbReference type="ARBA" id="ARBA00022840"/>
    </source>
</evidence>
<keyword evidence="6 10" id="KW-0067">ATP-binding</keyword>
<dbReference type="Gene3D" id="3.40.1190.20">
    <property type="match status" value="1"/>
</dbReference>
<feature type="binding site" evidence="10">
    <location>
        <position position="172"/>
    </location>
    <ligand>
        <name>ATP</name>
        <dbReference type="ChEBI" id="CHEBI:30616"/>
    </ligand>
</feature>
<dbReference type="PROSITE" id="PS00583">
    <property type="entry name" value="PFKB_KINASES_1"/>
    <property type="match status" value="1"/>
</dbReference>
<dbReference type="HOGENOM" id="CLU_027634_2_2_9"/>
<dbReference type="InterPro" id="IPR029056">
    <property type="entry name" value="Ribokinase-like"/>
</dbReference>
<comment type="catalytic activity">
    <reaction evidence="10">
        <text>2-deoxy-D-ribose + ATP = 2-deoxy-D-ribose 5-phosphate + ADP + H(+)</text>
        <dbReference type="Rhea" id="RHEA:30871"/>
        <dbReference type="ChEBI" id="CHEBI:15378"/>
        <dbReference type="ChEBI" id="CHEBI:30616"/>
        <dbReference type="ChEBI" id="CHEBI:62877"/>
        <dbReference type="ChEBI" id="CHEBI:90761"/>
        <dbReference type="ChEBI" id="CHEBI:456216"/>
        <dbReference type="EC" id="2.7.1.229"/>
    </reaction>
</comment>
<evidence type="ECO:0000256" key="9">
    <source>
        <dbReference type="ARBA" id="ARBA00023277"/>
    </source>
</evidence>
<evidence type="ECO:0000256" key="4">
    <source>
        <dbReference type="ARBA" id="ARBA00022741"/>
    </source>
</evidence>
<keyword evidence="9 10" id="KW-0119">Carbohydrate metabolism</keyword>
<comment type="subunit">
    <text evidence="10">Homodimer.</text>
</comment>
<feature type="binding site" evidence="10">
    <location>
        <begin position="28"/>
        <end position="32"/>
    </location>
    <ligand>
        <name>substrate</name>
    </ligand>
</feature>
<evidence type="ECO:0000256" key="8">
    <source>
        <dbReference type="ARBA" id="ARBA00022958"/>
    </source>
</evidence>
<dbReference type="STRING" id="1126833.VN24_14030"/>
<feature type="binding site" evidence="10">
    <location>
        <position position="235"/>
    </location>
    <ligand>
        <name>K(+)</name>
        <dbReference type="ChEBI" id="CHEBI:29103"/>
    </ligand>
</feature>